<dbReference type="PROSITE" id="PS00039">
    <property type="entry name" value="DEAD_ATP_HELICASE"/>
    <property type="match status" value="1"/>
</dbReference>
<proteinExistence type="inferred from homology"/>
<dbReference type="InterPro" id="IPR001650">
    <property type="entry name" value="Helicase_C-like"/>
</dbReference>
<feature type="domain" description="Helicase C-terminal" evidence="10">
    <location>
        <begin position="388"/>
        <end position="539"/>
    </location>
</feature>
<dbReference type="InterPro" id="IPR014001">
    <property type="entry name" value="Helicase_ATP-bd"/>
</dbReference>
<evidence type="ECO:0000256" key="8">
    <source>
        <dbReference type="SAM" id="MobiDB-lite"/>
    </source>
</evidence>
<evidence type="ECO:0000259" key="10">
    <source>
        <dbReference type="PROSITE" id="PS51194"/>
    </source>
</evidence>
<dbReference type="InterPro" id="IPR027417">
    <property type="entry name" value="P-loop_NTPase"/>
</dbReference>
<dbReference type="InterPro" id="IPR011545">
    <property type="entry name" value="DEAD/DEAH_box_helicase_dom"/>
</dbReference>
<evidence type="ECO:0000259" key="9">
    <source>
        <dbReference type="PROSITE" id="PS51192"/>
    </source>
</evidence>
<dbReference type="GO" id="GO:0003724">
    <property type="term" value="F:RNA helicase activity"/>
    <property type="evidence" value="ECO:0007669"/>
    <property type="project" value="UniProtKB-EC"/>
</dbReference>
<evidence type="ECO:0000256" key="6">
    <source>
        <dbReference type="RuleBase" id="RU000492"/>
    </source>
</evidence>
<keyword evidence="3 6" id="KW-0347">Helicase</keyword>
<dbReference type="Ensembl" id="ENSSTUT00000092531.1">
    <property type="protein sequence ID" value="ENSSTUP00000086923.1"/>
    <property type="gene ID" value="ENSSTUG00000038192.1"/>
</dbReference>
<dbReference type="EC" id="3.6.4.13" evidence="7"/>
<dbReference type="GO" id="GO:0005524">
    <property type="term" value="F:ATP binding"/>
    <property type="evidence" value="ECO:0007669"/>
    <property type="project" value="UniProtKB-UniRule"/>
</dbReference>
<dbReference type="Proteomes" id="UP000472277">
    <property type="component" value="Chromosome 29"/>
</dbReference>
<dbReference type="GO" id="GO:0003723">
    <property type="term" value="F:RNA binding"/>
    <property type="evidence" value="ECO:0007669"/>
    <property type="project" value="UniProtKB-UniRule"/>
</dbReference>
<evidence type="ECO:0000256" key="4">
    <source>
        <dbReference type="ARBA" id="ARBA00022840"/>
    </source>
</evidence>
<dbReference type="AlphaFoldDB" id="A0A674CU11"/>
<keyword evidence="2 6" id="KW-0378">Hydrolase</keyword>
<comment type="function">
    <text evidence="7">RNA helicase.</text>
</comment>
<feature type="domain" description="Helicase ATP-binding" evidence="9">
    <location>
        <begin position="186"/>
        <end position="357"/>
    </location>
</feature>
<keyword evidence="5 7" id="KW-0694">RNA-binding</keyword>
<dbReference type="GeneTree" id="ENSGT00550000075041"/>
<evidence type="ECO:0000256" key="2">
    <source>
        <dbReference type="ARBA" id="ARBA00022801"/>
    </source>
</evidence>
<dbReference type="SMART" id="SM00490">
    <property type="entry name" value="HELICc"/>
    <property type="match status" value="1"/>
</dbReference>
<evidence type="ECO:0000313" key="12">
    <source>
        <dbReference type="Proteomes" id="UP000472277"/>
    </source>
</evidence>
<comment type="domain">
    <text evidence="7">The Q motif is unique to and characteristic of the DEAD box family of RNA helicases and controls ATP binding and hydrolysis.</text>
</comment>
<sequence length="680" mass="74840">MLNLSSDSAPAFHSKSYQRPTSQEKWALKKAQKRKYSGIQKGLPNKQGFNGPKTKDQQPPEDKDEEDVPAHKSPVRKPAPKDAAKALSSKTPKPAQRVKAHLKMTPKSKHVGEHKGGEDSVFIKTSSLFKNNPDIPDVHRPAVTQLKEKVFTSDSFAELDLHPHLINRHSLYTNAVFLGSVQKVTIPVLLSGQDAVVRSQTGSGKTLAYGIPLVQSLQAVEPKIKRGDGPLAVIVVPTREVCPQPFTWIVPGVLMGGEKRKAEKARLRKGINILITTPGRLVDHIKNTLSIAFSAVRWLILDEADRILDLGFEKDLTVILNSLNATGPPRQNVLLSATLTDGLSRLAGISMKEPVSIQVGENSEGINELTPDHTTAQGKSDRFAVPERLQQHMVVVPSKLRLVCLAAFILSKCKFEKGHKIIVFVSSCEAVEFLLILFNAVLSGPKAKQQPPLSFFRLHGNMKQEDVAARGLDMPQVTWIVQYNPPTTPAEYVHRVGRTARIGAKGSSLLFLTPAEMSYVTSLANHNISLSEMKMEMILSTLMLDNRFKVRGKYDGKMSSGALEQEVRDRATVLQTEFENAVHNDDNSVQAAKRALQSFLRAYTAYPSNMKHIFHIKALHLGHAAKSFGLRDAPQGLVTAPAKGSNKDKGQAKDKSARFNLNNKQKTCLTLTRSAISLVE</sequence>
<dbReference type="CDD" id="cd18787">
    <property type="entry name" value="SF2_C_DEAD"/>
    <property type="match status" value="1"/>
</dbReference>
<dbReference type="PANTHER" id="PTHR24031">
    <property type="entry name" value="RNA HELICASE"/>
    <property type="match status" value="1"/>
</dbReference>
<feature type="region of interest" description="Disordered" evidence="8">
    <location>
        <begin position="1"/>
        <end position="101"/>
    </location>
</feature>
<feature type="compositionally biased region" description="Polar residues" evidence="8">
    <location>
        <begin position="15"/>
        <end position="24"/>
    </location>
</feature>
<dbReference type="InterPro" id="IPR000629">
    <property type="entry name" value="RNA-helicase_DEAD-box_CS"/>
</dbReference>
<dbReference type="SMART" id="SM01178">
    <property type="entry name" value="DUF4217"/>
    <property type="match status" value="1"/>
</dbReference>
<dbReference type="Pfam" id="PF00271">
    <property type="entry name" value="Helicase_C"/>
    <property type="match status" value="1"/>
</dbReference>
<name>A0A674CU11_SALTR</name>
<dbReference type="Pfam" id="PF00270">
    <property type="entry name" value="DEAD"/>
    <property type="match status" value="1"/>
</dbReference>
<reference evidence="11" key="2">
    <citation type="submission" date="2025-09" db="UniProtKB">
        <authorList>
            <consortium name="Ensembl"/>
        </authorList>
    </citation>
    <scope>IDENTIFICATION</scope>
</reference>
<dbReference type="SMART" id="SM00487">
    <property type="entry name" value="DEXDc"/>
    <property type="match status" value="1"/>
</dbReference>
<dbReference type="PROSITE" id="PS51192">
    <property type="entry name" value="HELICASE_ATP_BIND_1"/>
    <property type="match status" value="1"/>
</dbReference>
<evidence type="ECO:0000256" key="1">
    <source>
        <dbReference type="ARBA" id="ARBA00022741"/>
    </source>
</evidence>
<organism evidence="11 12">
    <name type="scientific">Salmo trutta</name>
    <name type="common">Brown trout</name>
    <dbReference type="NCBI Taxonomy" id="8032"/>
    <lineage>
        <taxon>Eukaryota</taxon>
        <taxon>Metazoa</taxon>
        <taxon>Chordata</taxon>
        <taxon>Craniata</taxon>
        <taxon>Vertebrata</taxon>
        <taxon>Euteleostomi</taxon>
        <taxon>Actinopterygii</taxon>
        <taxon>Neopterygii</taxon>
        <taxon>Teleostei</taxon>
        <taxon>Protacanthopterygii</taxon>
        <taxon>Salmoniformes</taxon>
        <taxon>Salmonidae</taxon>
        <taxon>Salmoninae</taxon>
        <taxon>Salmo</taxon>
    </lineage>
</organism>
<comment type="similarity">
    <text evidence="6">Belongs to the DEAD box helicase family.</text>
</comment>
<keyword evidence="12" id="KW-1185">Reference proteome</keyword>
<dbReference type="PROSITE" id="PS51194">
    <property type="entry name" value="HELICASE_CTER"/>
    <property type="match status" value="1"/>
</dbReference>
<dbReference type="Pfam" id="PF13959">
    <property type="entry name" value="CTE_SPB4"/>
    <property type="match status" value="1"/>
</dbReference>
<dbReference type="SUPFAM" id="SSF52540">
    <property type="entry name" value="P-loop containing nucleoside triphosphate hydrolases"/>
    <property type="match status" value="1"/>
</dbReference>
<dbReference type="GO" id="GO:0016787">
    <property type="term" value="F:hydrolase activity"/>
    <property type="evidence" value="ECO:0007669"/>
    <property type="project" value="UniProtKB-KW"/>
</dbReference>
<evidence type="ECO:0000256" key="5">
    <source>
        <dbReference type="ARBA" id="ARBA00022884"/>
    </source>
</evidence>
<reference evidence="11" key="1">
    <citation type="submission" date="2025-08" db="UniProtKB">
        <authorList>
            <consortium name="Ensembl"/>
        </authorList>
    </citation>
    <scope>IDENTIFICATION</scope>
</reference>
<keyword evidence="4 6" id="KW-0067">ATP-binding</keyword>
<gene>
    <name evidence="11" type="primary">DDX31</name>
    <name evidence="11" type="synonym">ddx31</name>
</gene>
<dbReference type="Gene3D" id="3.40.50.300">
    <property type="entry name" value="P-loop containing nucleotide triphosphate hydrolases"/>
    <property type="match status" value="2"/>
</dbReference>
<protein>
    <recommendedName>
        <fullName evidence="7">ATP-dependent RNA helicase</fullName>
        <ecNumber evidence="7">3.6.4.13</ecNumber>
    </recommendedName>
</protein>
<accession>A0A674CU11</accession>
<comment type="catalytic activity">
    <reaction evidence="7">
        <text>ATP + H2O = ADP + phosphate + H(+)</text>
        <dbReference type="Rhea" id="RHEA:13065"/>
        <dbReference type="ChEBI" id="CHEBI:15377"/>
        <dbReference type="ChEBI" id="CHEBI:15378"/>
        <dbReference type="ChEBI" id="CHEBI:30616"/>
        <dbReference type="ChEBI" id="CHEBI:43474"/>
        <dbReference type="ChEBI" id="CHEBI:456216"/>
        <dbReference type="EC" id="3.6.4.13"/>
    </reaction>
</comment>
<evidence type="ECO:0000256" key="3">
    <source>
        <dbReference type="ARBA" id="ARBA00022806"/>
    </source>
</evidence>
<evidence type="ECO:0000256" key="7">
    <source>
        <dbReference type="RuleBase" id="RU365068"/>
    </source>
</evidence>
<keyword evidence="1 6" id="KW-0547">Nucleotide-binding</keyword>
<evidence type="ECO:0000313" key="11">
    <source>
        <dbReference type="Ensembl" id="ENSSTUP00000086923.1"/>
    </source>
</evidence>
<dbReference type="InterPro" id="IPR025313">
    <property type="entry name" value="SPB4-like_CTE"/>
</dbReference>